<dbReference type="PANTHER" id="PTHR46513">
    <property type="entry name" value="VITELLOGENIN RECEPTOR-LIKE PROTEIN-RELATED-RELATED"/>
    <property type="match status" value="1"/>
</dbReference>
<keyword evidence="2" id="KW-1185">Reference proteome</keyword>
<dbReference type="GeneID" id="119742848"/>
<dbReference type="OrthoDB" id="5958943at2759"/>
<dbReference type="InterPro" id="IPR000033">
    <property type="entry name" value="LDLR_classB_rpt"/>
</dbReference>
<sequence length="142" mass="15784">MIEEVCNDIMGDPAFLEDVKSKVVDCCTLSCQSTMDMMKFLLTLVLMMDMSFRFADAGDFALLVDIANATIYAGSMSQRLADAEALPLSGLVSPVAVDYDPVEKMVYWTDRGSQPTHKISRARLDGSNQMIVVDDLRMVVEW</sequence>
<dbReference type="Gene3D" id="2.120.10.30">
    <property type="entry name" value="TolB, C-terminal domain"/>
    <property type="match status" value="1"/>
</dbReference>
<dbReference type="SUPFAM" id="SSF63825">
    <property type="entry name" value="YWTD domain"/>
    <property type="match status" value="1"/>
</dbReference>
<dbReference type="InterPro" id="IPR011042">
    <property type="entry name" value="6-blade_b-propeller_TolB-like"/>
</dbReference>
<dbReference type="RefSeq" id="XP_038074977.1">
    <property type="nucleotide sequence ID" value="XM_038219049.1"/>
</dbReference>
<proteinExistence type="predicted"/>
<dbReference type="InterPro" id="IPR050778">
    <property type="entry name" value="Cueball_EGF_LRP_Nidogen"/>
</dbReference>
<dbReference type="EnsemblMetazoa" id="XM_038219049.1">
    <property type="protein sequence ID" value="XP_038074977.1"/>
    <property type="gene ID" value="LOC119742848"/>
</dbReference>
<name>A0A914BHS1_PATMI</name>
<evidence type="ECO:0000313" key="2">
    <source>
        <dbReference type="Proteomes" id="UP000887568"/>
    </source>
</evidence>
<protein>
    <submittedName>
        <fullName evidence="1">Uncharacterized protein</fullName>
    </submittedName>
</protein>
<evidence type="ECO:0000313" key="1">
    <source>
        <dbReference type="EnsemblMetazoa" id="XP_038074977.1"/>
    </source>
</evidence>
<dbReference type="AlphaFoldDB" id="A0A914BHS1"/>
<reference evidence="1" key="1">
    <citation type="submission" date="2022-11" db="UniProtKB">
        <authorList>
            <consortium name="EnsemblMetazoa"/>
        </authorList>
    </citation>
    <scope>IDENTIFICATION</scope>
</reference>
<accession>A0A914BHS1</accession>
<dbReference type="Pfam" id="PF00058">
    <property type="entry name" value="Ldl_recept_b"/>
    <property type="match status" value="1"/>
</dbReference>
<dbReference type="PANTHER" id="PTHR46513:SF44">
    <property type="entry name" value="LDL RECEPTOR RELATED PROTEIN 4"/>
    <property type="match status" value="1"/>
</dbReference>
<organism evidence="1 2">
    <name type="scientific">Patiria miniata</name>
    <name type="common">Bat star</name>
    <name type="synonym">Asterina miniata</name>
    <dbReference type="NCBI Taxonomy" id="46514"/>
    <lineage>
        <taxon>Eukaryota</taxon>
        <taxon>Metazoa</taxon>
        <taxon>Echinodermata</taxon>
        <taxon>Eleutherozoa</taxon>
        <taxon>Asterozoa</taxon>
        <taxon>Asteroidea</taxon>
        <taxon>Valvatacea</taxon>
        <taxon>Valvatida</taxon>
        <taxon>Asterinidae</taxon>
        <taxon>Patiria</taxon>
    </lineage>
</organism>
<dbReference type="SMART" id="SM00135">
    <property type="entry name" value="LY"/>
    <property type="match status" value="1"/>
</dbReference>
<dbReference type="Proteomes" id="UP000887568">
    <property type="component" value="Unplaced"/>
</dbReference>